<dbReference type="OrthoDB" id="9807740at2"/>
<dbReference type="GO" id="GO:0008270">
    <property type="term" value="F:zinc ion binding"/>
    <property type="evidence" value="ECO:0007669"/>
    <property type="project" value="UniProtKB-UniRule"/>
</dbReference>
<dbReference type="NCBIfam" id="TIGR00043">
    <property type="entry name" value="rRNA maturation RNase YbeY"/>
    <property type="match status" value="1"/>
</dbReference>
<evidence type="ECO:0000256" key="1">
    <source>
        <dbReference type="ARBA" id="ARBA00010875"/>
    </source>
</evidence>
<dbReference type="PANTHER" id="PTHR46986:SF1">
    <property type="entry name" value="ENDORIBONUCLEASE YBEY, CHLOROPLASTIC"/>
    <property type="match status" value="1"/>
</dbReference>
<keyword evidence="7" id="KW-0963">Cytoplasm</keyword>
<dbReference type="Proteomes" id="UP000197290">
    <property type="component" value="Unassembled WGS sequence"/>
</dbReference>
<dbReference type="GO" id="GO:0004521">
    <property type="term" value="F:RNA endonuclease activity"/>
    <property type="evidence" value="ECO:0007669"/>
    <property type="project" value="UniProtKB-UniRule"/>
</dbReference>
<organism evidence="8 9">
    <name type="scientific">Sphingomonas dokdonensis</name>
    <dbReference type="NCBI Taxonomy" id="344880"/>
    <lineage>
        <taxon>Bacteria</taxon>
        <taxon>Pseudomonadati</taxon>
        <taxon>Pseudomonadota</taxon>
        <taxon>Alphaproteobacteria</taxon>
        <taxon>Sphingomonadales</taxon>
        <taxon>Sphingomonadaceae</taxon>
        <taxon>Sphingomonas</taxon>
    </lineage>
</organism>
<feature type="binding site" evidence="7">
    <location>
        <position position="132"/>
    </location>
    <ligand>
        <name>Zn(2+)</name>
        <dbReference type="ChEBI" id="CHEBI:29105"/>
        <note>catalytic</note>
    </ligand>
</feature>
<keyword evidence="7" id="KW-0690">Ribosome biogenesis</keyword>
<evidence type="ECO:0000256" key="7">
    <source>
        <dbReference type="HAMAP-Rule" id="MF_00009"/>
    </source>
</evidence>
<dbReference type="PROSITE" id="PS01306">
    <property type="entry name" value="UPF0054"/>
    <property type="match status" value="1"/>
</dbReference>
<dbReference type="InterPro" id="IPR023091">
    <property type="entry name" value="MetalPrtase_cat_dom_sf_prd"/>
</dbReference>
<comment type="similarity">
    <text evidence="1 7">Belongs to the endoribonuclease YbeY family.</text>
</comment>
<accession>A0A245ZN04</accession>
<dbReference type="AlphaFoldDB" id="A0A245ZN04"/>
<dbReference type="Gene3D" id="3.40.390.30">
    <property type="entry name" value="Metalloproteases ('zincins'), catalytic domain"/>
    <property type="match status" value="1"/>
</dbReference>
<keyword evidence="5 7" id="KW-0378">Hydrolase</keyword>
<dbReference type="Pfam" id="PF02130">
    <property type="entry name" value="YbeY"/>
    <property type="match status" value="1"/>
</dbReference>
<comment type="function">
    <text evidence="7">Single strand-specific metallo-endoribonuclease involved in late-stage 70S ribosome quality control and in maturation of the 3' terminus of the 16S rRNA.</text>
</comment>
<dbReference type="GO" id="GO:0005737">
    <property type="term" value="C:cytoplasm"/>
    <property type="evidence" value="ECO:0007669"/>
    <property type="project" value="UniProtKB-SubCell"/>
</dbReference>
<dbReference type="EC" id="3.1.-.-" evidence="7"/>
<dbReference type="HAMAP" id="MF_00009">
    <property type="entry name" value="Endoribonucl_YbeY"/>
    <property type="match status" value="1"/>
</dbReference>
<dbReference type="InterPro" id="IPR020549">
    <property type="entry name" value="YbeY_CS"/>
</dbReference>
<keyword evidence="4 7" id="KW-0255">Endonuclease</keyword>
<comment type="cofactor">
    <cofactor evidence="7">
        <name>Zn(2+)</name>
        <dbReference type="ChEBI" id="CHEBI:29105"/>
    </cofactor>
    <text evidence="7">Binds 1 zinc ion.</text>
</comment>
<keyword evidence="9" id="KW-1185">Reference proteome</keyword>
<evidence type="ECO:0000313" key="8">
    <source>
        <dbReference type="EMBL" id="OWK31119.1"/>
    </source>
</evidence>
<evidence type="ECO:0000256" key="5">
    <source>
        <dbReference type="ARBA" id="ARBA00022801"/>
    </source>
</evidence>
<dbReference type="RefSeq" id="WP_088366504.1">
    <property type="nucleotide sequence ID" value="NZ_NBBI01000002.1"/>
</dbReference>
<evidence type="ECO:0000313" key="9">
    <source>
        <dbReference type="Proteomes" id="UP000197290"/>
    </source>
</evidence>
<keyword evidence="2 7" id="KW-0540">Nuclease</keyword>
<evidence type="ECO:0000256" key="2">
    <source>
        <dbReference type="ARBA" id="ARBA00022722"/>
    </source>
</evidence>
<keyword evidence="3 7" id="KW-0479">Metal-binding</keyword>
<comment type="caution">
    <text evidence="8">The sequence shown here is derived from an EMBL/GenBank/DDBJ whole genome shotgun (WGS) entry which is preliminary data.</text>
</comment>
<protein>
    <recommendedName>
        <fullName evidence="7">Endoribonuclease YbeY</fullName>
        <ecNumber evidence="7">3.1.-.-</ecNumber>
    </recommendedName>
</protein>
<proteinExistence type="inferred from homology"/>
<dbReference type="PANTHER" id="PTHR46986">
    <property type="entry name" value="ENDORIBONUCLEASE YBEY, CHLOROPLASTIC"/>
    <property type="match status" value="1"/>
</dbReference>
<feature type="binding site" evidence="7">
    <location>
        <position position="138"/>
    </location>
    <ligand>
        <name>Zn(2+)</name>
        <dbReference type="ChEBI" id="CHEBI:29105"/>
        <note>catalytic</note>
    </ligand>
</feature>
<dbReference type="EMBL" id="NBBI01000002">
    <property type="protein sequence ID" value="OWK31119.1"/>
    <property type="molecule type" value="Genomic_DNA"/>
</dbReference>
<evidence type="ECO:0000256" key="4">
    <source>
        <dbReference type="ARBA" id="ARBA00022759"/>
    </source>
</evidence>
<dbReference type="SUPFAM" id="SSF55486">
    <property type="entry name" value="Metalloproteases ('zincins'), catalytic domain"/>
    <property type="match status" value="1"/>
</dbReference>
<dbReference type="GO" id="GO:0006364">
    <property type="term" value="P:rRNA processing"/>
    <property type="evidence" value="ECO:0007669"/>
    <property type="project" value="UniProtKB-UniRule"/>
</dbReference>
<keyword evidence="6 7" id="KW-0862">Zinc</keyword>
<dbReference type="GO" id="GO:0004222">
    <property type="term" value="F:metalloendopeptidase activity"/>
    <property type="evidence" value="ECO:0007669"/>
    <property type="project" value="InterPro"/>
</dbReference>
<name>A0A245ZN04_9SPHN</name>
<gene>
    <name evidence="7 8" type="primary">ybeY</name>
    <name evidence="8" type="ORF">SPDO_11250</name>
</gene>
<dbReference type="InterPro" id="IPR002036">
    <property type="entry name" value="YbeY"/>
</dbReference>
<sequence>MIEIALLQEEPWPDGRWEQLADAAVRAAIGATPFGTLLSSPATIEVSVRLTSDTEVQTLNGQYRGKDKPTNVLSFPMVQPDLIDTVSQNSDDGEVLLGDIVLAHGVCTSEAAERGIAAADHATHLIVHGTLHLLGYDHMNDDEGDAMEAIERDALATLGIADPYLIRED</sequence>
<keyword evidence="7" id="KW-0698">rRNA processing</keyword>
<evidence type="ECO:0000256" key="3">
    <source>
        <dbReference type="ARBA" id="ARBA00022723"/>
    </source>
</evidence>
<comment type="subcellular location">
    <subcellularLocation>
        <location evidence="7">Cytoplasm</location>
    </subcellularLocation>
</comment>
<reference evidence="8 9" key="1">
    <citation type="submission" date="2017-03" db="EMBL/GenBank/DDBJ databases">
        <title>Genome sequence of Sphingomonas dokdonensis DSM 21029.</title>
        <authorList>
            <person name="Poehlein A."/>
            <person name="Wuebbeler J.H."/>
            <person name="Steinbuechel A."/>
            <person name="Daniel R."/>
        </authorList>
    </citation>
    <scope>NUCLEOTIDE SEQUENCE [LARGE SCALE GENOMIC DNA]</scope>
    <source>
        <strain evidence="8 9">DSM 21029</strain>
    </source>
</reference>
<evidence type="ECO:0000256" key="6">
    <source>
        <dbReference type="ARBA" id="ARBA00022833"/>
    </source>
</evidence>
<feature type="binding site" evidence="7">
    <location>
        <position position="128"/>
    </location>
    <ligand>
        <name>Zn(2+)</name>
        <dbReference type="ChEBI" id="CHEBI:29105"/>
        <note>catalytic</note>
    </ligand>
</feature>